<keyword evidence="1" id="KW-0732">Signal</keyword>
<accession>A0ABW8IN00</accession>
<feature type="signal peptide" evidence="1">
    <location>
        <begin position="1"/>
        <end position="22"/>
    </location>
</feature>
<name>A0ABW8IN00_9GAMM</name>
<comment type="caution">
    <text evidence="2">The sequence shown here is derived from an EMBL/GenBank/DDBJ whole genome shotgun (WGS) entry which is preliminary data.</text>
</comment>
<dbReference type="RefSeq" id="WP_380015671.1">
    <property type="nucleotide sequence ID" value="NZ_JADIKI010000023.1"/>
</dbReference>
<evidence type="ECO:0000313" key="2">
    <source>
        <dbReference type="EMBL" id="MFK2856609.1"/>
    </source>
</evidence>
<gene>
    <name evidence="2" type="ORF">ISP18_18520</name>
</gene>
<sequence length="122" mass="12646">MRVQPPVLLLGTLCLASTYAMAQAVAPAQAPASSCVDVSVNDRPALSYACLNQRLASSANQASAPQVQLDGVARSPSNQQVGQFNFSAFSHQMGSNLGKSVTPQRPPPLVPLPLLGVPIGTH</sequence>
<evidence type="ECO:0000313" key="3">
    <source>
        <dbReference type="Proteomes" id="UP001620409"/>
    </source>
</evidence>
<feature type="chain" id="PRO_5046795477" evidence="1">
    <location>
        <begin position="23"/>
        <end position="122"/>
    </location>
</feature>
<reference evidence="2 3" key="1">
    <citation type="submission" date="2020-10" db="EMBL/GenBank/DDBJ databases">
        <title>Phylogeny of dyella-like bacteria.</title>
        <authorList>
            <person name="Fu J."/>
        </authorList>
    </citation>
    <scope>NUCLEOTIDE SEQUENCE [LARGE SCALE GENOMIC DNA]</scope>
    <source>
        <strain evidence="2 3">DHG40</strain>
    </source>
</reference>
<proteinExistence type="predicted"/>
<dbReference type="EMBL" id="JADIKI010000023">
    <property type="protein sequence ID" value="MFK2856609.1"/>
    <property type="molecule type" value="Genomic_DNA"/>
</dbReference>
<organism evidence="2 3">
    <name type="scientific">Dyella humi</name>
    <dbReference type="NCBI Taxonomy" id="1770547"/>
    <lineage>
        <taxon>Bacteria</taxon>
        <taxon>Pseudomonadati</taxon>
        <taxon>Pseudomonadota</taxon>
        <taxon>Gammaproteobacteria</taxon>
        <taxon>Lysobacterales</taxon>
        <taxon>Rhodanobacteraceae</taxon>
        <taxon>Dyella</taxon>
    </lineage>
</organism>
<protein>
    <submittedName>
        <fullName evidence="2">Uncharacterized protein</fullName>
    </submittedName>
</protein>
<dbReference type="Proteomes" id="UP001620409">
    <property type="component" value="Unassembled WGS sequence"/>
</dbReference>
<keyword evidence="3" id="KW-1185">Reference proteome</keyword>
<evidence type="ECO:0000256" key="1">
    <source>
        <dbReference type="SAM" id="SignalP"/>
    </source>
</evidence>